<dbReference type="Proteomes" id="UP001209681">
    <property type="component" value="Unassembled WGS sequence"/>
</dbReference>
<sequence length="164" mass="17924">MPANYPPLFSCEIGYITIKNKNEKTFHFSRMLFVLLVSTGIFSDLSTAQNTGAELSSFTIVIETTDKKIQLTCKDGCAWQKLNLTKAVNGTPQALNQMGMTTRPETGAKIESLPGNFIFTIAQSKTGISLEGFKGTAWVRLAFSCSKSGCRQAIDQYGMTTLSN</sequence>
<accession>A0ABT3N8M7</accession>
<dbReference type="EMBL" id="JAPFPW010000006">
    <property type="protein sequence ID" value="MCW7753795.1"/>
    <property type="molecule type" value="Genomic_DNA"/>
</dbReference>
<name>A0ABT3N8M7_9BACT</name>
<proteinExistence type="predicted"/>
<reference evidence="1 2" key="1">
    <citation type="submission" date="2022-11" db="EMBL/GenBank/DDBJ databases">
        <title>Desulfobotulus tamanensis H1 sp. nov. - anaerobic, alkaliphilic, sulphate reducing bacterium isolated from terrestrial mud volcano.</title>
        <authorList>
            <person name="Frolova A."/>
            <person name="Merkel A.Y."/>
            <person name="Slobodkin A.I."/>
        </authorList>
    </citation>
    <scope>NUCLEOTIDE SEQUENCE [LARGE SCALE GENOMIC DNA]</scope>
    <source>
        <strain evidence="1 2">H1</strain>
    </source>
</reference>
<protein>
    <recommendedName>
        <fullName evidence="3">Proteinase inhibitor I42 chagasin domain-containing protein</fullName>
    </recommendedName>
</protein>
<comment type="caution">
    <text evidence="1">The sequence shown here is derived from an EMBL/GenBank/DDBJ whole genome shotgun (WGS) entry which is preliminary data.</text>
</comment>
<gene>
    <name evidence="1" type="ORF">OOT00_07345</name>
</gene>
<dbReference type="RefSeq" id="WP_265424662.1">
    <property type="nucleotide sequence ID" value="NZ_JAPFPW010000006.1"/>
</dbReference>
<evidence type="ECO:0000313" key="2">
    <source>
        <dbReference type="Proteomes" id="UP001209681"/>
    </source>
</evidence>
<organism evidence="1 2">
    <name type="scientific">Desulfobotulus pelophilus</name>
    <dbReference type="NCBI Taxonomy" id="2823377"/>
    <lineage>
        <taxon>Bacteria</taxon>
        <taxon>Pseudomonadati</taxon>
        <taxon>Thermodesulfobacteriota</taxon>
        <taxon>Desulfobacteria</taxon>
        <taxon>Desulfobacterales</taxon>
        <taxon>Desulfobacteraceae</taxon>
        <taxon>Desulfobotulus</taxon>
    </lineage>
</organism>
<evidence type="ECO:0008006" key="3">
    <source>
        <dbReference type="Google" id="ProtNLM"/>
    </source>
</evidence>
<evidence type="ECO:0000313" key="1">
    <source>
        <dbReference type="EMBL" id="MCW7753795.1"/>
    </source>
</evidence>
<keyword evidence="2" id="KW-1185">Reference proteome</keyword>